<dbReference type="CDD" id="cd12148">
    <property type="entry name" value="fungal_TF_MHR"/>
    <property type="match status" value="1"/>
</dbReference>
<proteinExistence type="predicted"/>
<dbReference type="OrthoDB" id="2123952at2759"/>
<evidence type="ECO:0000256" key="1">
    <source>
        <dbReference type="SAM" id="MobiDB-lite"/>
    </source>
</evidence>
<accession>A0A9P6B861</accession>
<name>A0A9P6B861_9AGAM</name>
<organism evidence="2 3">
    <name type="scientific">Hydnum rufescens UP504</name>
    <dbReference type="NCBI Taxonomy" id="1448309"/>
    <lineage>
        <taxon>Eukaryota</taxon>
        <taxon>Fungi</taxon>
        <taxon>Dikarya</taxon>
        <taxon>Basidiomycota</taxon>
        <taxon>Agaricomycotina</taxon>
        <taxon>Agaricomycetes</taxon>
        <taxon>Cantharellales</taxon>
        <taxon>Hydnaceae</taxon>
        <taxon>Hydnum</taxon>
    </lineage>
</organism>
<comment type="caution">
    <text evidence="2">The sequence shown here is derived from an EMBL/GenBank/DDBJ whole genome shotgun (WGS) entry which is preliminary data.</text>
</comment>
<protein>
    <submittedName>
        <fullName evidence="2">Uncharacterized protein</fullName>
    </submittedName>
</protein>
<feature type="compositionally biased region" description="Low complexity" evidence="1">
    <location>
        <begin position="7"/>
        <end position="24"/>
    </location>
</feature>
<dbReference type="AlphaFoldDB" id="A0A9P6B861"/>
<dbReference type="Proteomes" id="UP000886523">
    <property type="component" value="Unassembled WGS sequence"/>
</dbReference>
<gene>
    <name evidence="2" type="ORF">BS47DRAFT_77204</name>
</gene>
<keyword evidence="3" id="KW-1185">Reference proteome</keyword>
<feature type="region of interest" description="Disordered" evidence="1">
    <location>
        <begin position="1"/>
        <end position="42"/>
    </location>
</feature>
<sequence length="154" mass="17280">MHRILGTVPPTSEESSSSAELRTSPMDDDRPHSSSSGTGEGSPTLVWGEDLLNIFLQYRHRCAFVVHEARFVQKFQRHLQVGAESRDSMHPSLVNAVFLVACHFASASGDTRYEEYEGYFLRKTREELETSLTAADRLTDFVYATTLACVVLFC</sequence>
<dbReference type="EMBL" id="MU128919">
    <property type="protein sequence ID" value="KAF9519182.1"/>
    <property type="molecule type" value="Genomic_DNA"/>
</dbReference>
<evidence type="ECO:0000313" key="2">
    <source>
        <dbReference type="EMBL" id="KAF9519182.1"/>
    </source>
</evidence>
<reference evidence="2" key="1">
    <citation type="journal article" date="2020" name="Nat. Commun.">
        <title>Large-scale genome sequencing of mycorrhizal fungi provides insights into the early evolution of symbiotic traits.</title>
        <authorList>
            <person name="Miyauchi S."/>
            <person name="Kiss E."/>
            <person name="Kuo A."/>
            <person name="Drula E."/>
            <person name="Kohler A."/>
            <person name="Sanchez-Garcia M."/>
            <person name="Morin E."/>
            <person name="Andreopoulos B."/>
            <person name="Barry K.W."/>
            <person name="Bonito G."/>
            <person name="Buee M."/>
            <person name="Carver A."/>
            <person name="Chen C."/>
            <person name="Cichocki N."/>
            <person name="Clum A."/>
            <person name="Culley D."/>
            <person name="Crous P.W."/>
            <person name="Fauchery L."/>
            <person name="Girlanda M."/>
            <person name="Hayes R.D."/>
            <person name="Keri Z."/>
            <person name="LaButti K."/>
            <person name="Lipzen A."/>
            <person name="Lombard V."/>
            <person name="Magnuson J."/>
            <person name="Maillard F."/>
            <person name="Murat C."/>
            <person name="Nolan M."/>
            <person name="Ohm R.A."/>
            <person name="Pangilinan J."/>
            <person name="Pereira M.F."/>
            <person name="Perotto S."/>
            <person name="Peter M."/>
            <person name="Pfister S."/>
            <person name="Riley R."/>
            <person name="Sitrit Y."/>
            <person name="Stielow J.B."/>
            <person name="Szollosi G."/>
            <person name="Zifcakova L."/>
            <person name="Stursova M."/>
            <person name="Spatafora J.W."/>
            <person name="Tedersoo L."/>
            <person name="Vaario L.M."/>
            <person name="Yamada A."/>
            <person name="Yan M."/>
            <person name="Wang P."/>
            <person name="Xu J."/>
            <person name="Bruns T."/>
            <person name="Baldrian P."/>
            <person name="Vilgalys R."/>
            <person name="Dunand C."/>
            <person name="Henrissat B."/>
            <person name="Grigoriev I.V."/>
            <person name="Hibbett D."/>
            <person name="Nagy L.G."/>
            <person name="Martin F.M."/>
        </authorList>
    </citation>
    <scope>NUCLEOTIDE SEQUENCE</scope>
    <source>
        <strain evidence="2">UP504</strain>
    </source>
</reference>
<evidence type="ECO:0000313" key="3">
    <source>
        <dbReference type="Proteomes" id="UP000886523"/>
    </source>
</evidence>